<reference evidence="2 3" key="1">
    <citation type="journal article" date="2019" name="Nat. Ecol. Evol.">
        <title>Megaphylogeny resolves global patterns of mushroom evolution.</title>
        <authorList>
            <person name="Varga T."/>
            <person name="Krizsan K."/>
            <person name="Foldi C."/>
            <person name="Dima B."/>
            <person name="Sanchez-Garcia M."/>
            <person name="Sanchez-Ramirez S."/>
            <person name="Szollosi G.J."/>
            <person name="Szarkandi J.G."/>
            <person name="Papp V."/>
            <person name="Albert L."/>
            <person name="Andreopoulos W."/>
            <person name="Angelini C."/>
            <person name="Antonin V."/>
            <person name="Barry K.W."/>
            <person name="Bougher N.L."/>
            <person name="Buchanan P."/>
            <person name="Buyck B."/>
            <person name="Bense V."/>
            <person name="Catcheside P."/>
            <person name="Chovatia M."/>
            <person name="Cooper J."/>
            <person name="Damon W."/>
            <person name="Desjardin D."/>
            <person name="Finy P."/>
            <person name="Geml J."/>
            <person name="Haridas S."/>
            <person name="Hughes K."/>
            <person name="Justo A."/>
            <person name="Karasinski D."/>
            <person name="Kautmanova I."/>
            <person name="Kiss B."/>
            <person name="Kocsube S."/>
            <person name="Kotiranta H."/>
            <person name="LaButti K.M."/>
            <person name="Lechner B.E."/>
            <person name="Liimatainen K."/>
            <person name="Lipzen A."/>
            <person name="Lukacs Z."/>
            <person name="Mihaltcheva S."/>
            <person name="Morgado L.N."/>
            <person name="Niskanen T."/>
            <person name="Noordeloos M.E."/>
            <person name="Ohm R.A."/>
            <person name="Ortiz-Santana B."/>
            <person name="Ovrebo C."/>
            <person name="Racz N."/>
            <person name="Riley R."/>
            <person name="Savchenko A."/>
            <person name="Shiryaev A."/>
            <person name="Soop K."/>
            <person name="Spirin V."/>
            <person name="Szebenyi C."/>
            <person name="Tomsovsky M."/>
            <person name="Tulloss R.E."/>
            <person name="Uehling J."/>
            <person name="Grigoriev I.V."/>
            <person name="Vagvolgyi C."/>
            <person name="Papp T."/>
            <person name="Martin F.M."/>
            <person name="Miettinen O."/>
            <person name="Hibbett D.S."/>
            <person name="Nagy L.G."/>
        </authorList>
    </citation>
    <scope>NUCLEOTIDE SEQUENCE [LARGE SCALE GENOMIC DNA]</scope>
    <source>
        <strain evidence="2 3">OMC1185</strain>
    </source>
</reference>
<protein>
    <submittedName>
        <fullName evidence="2">Uncharacterized protein</fullName>
    </submittedName>
</protein>
<proteinExistence type="predicted"/>
<sequence length="182" mass="20204">MTRRIIDNFGRPEGKHGPISAPLCTHSSPDGEVEVVIRLYPLVNAAAETCSGPEDTHWDISWVLVEGPAPMLRRIHAVSEWRDDSMGRRDHLTNWGPLSQIVREATFKASRAICLGLLSREQRLLLEHIASDHPITDPASVSGGWDCADFVAEVLYRAVDCKLFSRDTVDAALADARRVVRP</sequence>
<evidence type="ECO:0000313" key="3">
    <source>
        <dbReference type="Proteomes" id="UP000305948"/>
    </source>
</evidence>
<dbReference type="OrthoDB" id="37659at2759"/>
<evidence type="ECO:0000313" key="2">
    <source>
        <dbReference type="EMBL" id="TFK54000.1"/>
    </source>
</evidence>
<keyword evidence="3" id="KW-1185">Reference proteome</keyword>
<feature type="region of interest" description="Disordered" evidence="1">
    <location>
        <begin position="1"/>
        <end position="24"/>
    </location>
</feature>
<feature type="compositionally biased region" description="Basic and acidic residues" evidence="1">
    <location>
        <begin position="1"/>
        <end position="16"/>
    </location>
</feature>
<name>A0A5C3N9I5_9AGAM</name>
<gene>
    <name evidence="2" type="ORF">OE88DRAFT_1654451</name>
</gene>
<dbReference type="Proteomes" id="UP000305948">
    <property type="component" value="Unassembled WGS sequence"/>
</dbReference>
<organism evidence="2 3">
    <name type="scientific">Heliocybe sulcata</name>
    <dbReference type="NCBI Taxonomy" id="5364"/>
    <lineage>
        <taxon>Eukaryota</taxon>
        <taxon>Fungi</taxon>
        <taxon>Dikarya</taxon>
        <taxon>Basidiomycota</taxon>
        <taxon>Agaricomycotina</taxon>
        <taxon>Agaricomycetes</taxon>
        <taxon>Gloeophyllales</taxon>
        <taxon>Gloeophyllaceae</taxon>
        <taxon>Heliocybe</taxon>
    </lineage>
</organism>
<accession>A0A5C3N9I5</accession>
<dbReference type="AlphaFoldDB" id="A0A5C3N9I5"/>
<dbReference type="EMBL" id="ML213506">
    <property type="protein sequence ID" value="TFK54000.1"/>
    <property type="molecule type" value="Genomic_DNA"/>
</dbReference>
<evidence type="ECO:0000256" key="1">
    <source>
        <dbReference type="SAM" id="MobiDB-lite"/>
    </source>
</evidence>